<dbReference type="HOGENOM" id="CLU_3021116_0_0_2"/>
<evidence type="ECO:0000313" key="2">
    <source>
        <dbReference type="Proteomes" id="UP000005867"/>
    </source>
</evidence>
<name>G7VCD1_9CREN</name>
<keyword evidence="2" id="KW-1185">Reference proteome</keyword>
<dbReference type="BioCyc" id="PSP1104324:GJSN-1090-MONOMER"/>
<dbReference type="GeneID" id="43500887"/>
<dbReference type="STRING" id="1104324.P186_1118"/>
<dbReference type="AlphaFoldDB" id="G7VCD1"/>
<protein>
    <submittedName>
        <fullName evidence="1">Uncharacterized protein</fullName>
    </submittedName>
</protein>
<dbReference type="RefSeq" id="WP_014288379.1">
    <property type="nucleotide sequence ID" value="NC_016645.1"/>
</dbReference>
<sequence length="55" mass="6083">MAVQVQLPWQLKTEMLMLVVPPGSTLPVVVGFDVQLSAPVYDVLVWILMGMVPVF</sequence>
<dbReference type="EMBL" id="CP003098">
    <property type="protein sequence ID" value="AET32551.1"/>
    <property type="molecule type" value="Genomic_DNA"/>
</dbReference>
<accession>G7VCD1</accession>
<evidence type="ECO:0000313" key="1">
    <source>
        <dbReference type="EMBL" id="AET32551.1"/>
    </source>
</evidence>
<organism evidence="1 2">
    <name type="scientific">Pyrobaculum ferrireducens</name>
    <dbReference type="NCBI Taxonomy" id="1104324"/>
    <lineage>
        <taxon>Archaea</taxon>
        <taxon>Thermoproteota</taxon>
        <taxon>Thermoprotei</taxon>
        <taxon>Thermoproteales</taxon>
        <taxon>Thermoproteaceae</taxon>
        <taxon>Pyrobaculum</taxon>
    </lineage>
</organism>
<dbReference type="Proteomes" id="UP000005867">
    <property type="component" value="Chromosome"/>
</dbReference>
<reference evidence="1 2" key="1">
    <citation type="journal article" date="2012" name="J. Bacteriol.">
        <title>Complete genome sequence of strain 1860, a crenarchaeon of the genus pyrobaculum able to grow with various electron acceptors.</title>
        <authorList>
            <person name="Mardanov A.V."/>
            <person name="Gumerov V.M."/>
            <person name="Slobodkina G.B."/>
            <person name="Beletsky A.V."/>
            <person name="Bonch-Osmolovskaya E.A."/>
            <person name="Ravin N.V."/>
            <person name="Skryabin K.G."/>
        </authorList>
    </citation>
    <scope>NUCLEOTIDE SEQUENCE [LARGE SCALE GENOMIC DNA]</scope>
    <source>
        <strain evidence="1 2">1860</strain>
    </source>
</reference>
<gene>
    <name evidence="1" type="ORF">P186_1118</name>
</gene>
<proteinExistence type="predicted"/>
<dbReference type="KEGG" id="pyr:P186_1118"/>